<dbReference type="PRINTS" id="PR00040">
    <property type="entry name" value="HTHMERR"/>
</dbReference>
<dbReference type="InterPro" id="IPR009061">
    <property type="entry name" value="DNA-bd_dom_put_sf"/>
</dbReference>
<sequence length="125" mass="14667">MNISEAAKYFGLTAVTLRYYERVGIIPPVKRTKGGIRNYQQTDLDWIEFIKCMRDSGLSVDSLMRYTELYQLGNDTISERKQLLIEERNILLQKYNEMGTTLNRLNQKIQDYEDGKFVTPEQTTE</sequence>
<dbReference type="InterPro" id="IPR047057">
    <property type="entry name" value="MerR_fam"/>
</dbReference>
<organism evidence="3 4">
    <name type="scientific">Candidatus Enterococcus lowellii</name>
    <dbReference type="NCBI Taxonomy" id="2230877"/>
    <lineage>
        <taxon>Bacteria</taxon>
        <taxon>Bacillati</taxon>
        <taxon>Bacillota</taxon>
        <taxon>Bacilli</taxon>
        <taxon>Lactobacillales</taxon>
        <taxon>Enterococcaceae</taxon>
        <taxon>Enterococcus</taxon>
    </lineage>
</organism>
<reference evidence="3 4" key="1">
    <citation type="submission" date="2024-03" db="EMBL/GenBank/DDBJ databases">
        <title>The Genome Sequence of Enterococcus sp. DIV2402.</title>
        <authorList>
            <consortium name="The Broad Institute Genomics Platform"/>
            <consortium name="The Broad Institute Microbial Omics Core"/>
            <consortium name="The Broad Institute Genomic Center for Infectious Diseases"/>
            <person name="Earl A."/>
            <person name="Manson A."/>
            <person name="Gilmore M."/>
            <person name="Schwartman J."/>
            <person name="Shea T."/>
            <person name="Abouelleil A."/>
            <person name="Cao P."/>
            <person name="Chapman S."/>
            <person name="Cusick C."/>
            <person name="Young S."/>
            <person name="Neafsey D."/>
            <person name="Nusbaum C."/>
            <person name="Birren B."/>
        </authorList>
    </citation>
    <scope>NUCLEOTIDE SEQUENCE [LARGE SCALE GENOMIC DNA]</scope>
    <source>
        <strain evidence="3 4">DIV2402</strain>
    </source>
</reference>
<keyword evidence="1" id="KW-0238">DNA-binding</keyword>
<dbReference type="SMART" id="SM00422">
    <property type="entry name" value="HTH_MERR"/>
    <property type="match status" value="1"/>
</dbReference>
<dbReference type="PANTHER" id="PTHR30204:SF98">
    <property type="entry name" value="HTH-TYPE TRANSCRIPTIONAL REGULATOR ADHR"/>
    <property type="match status" value="1"/>
</dbReference>
<dbReference type="RefSeq" id="WP_207940359.1">
    <property type="nucleotide sequence ID" value="NZ_CP147251.1"/>
</dbReference>
<keyword evidence="4" id="KW-1185">Reference proteome</keyword>
<dbReference type="CDD" id="cd01109">
    <property type="entry name" value="HTH_YyaN"/>
    <property type="match status" value="1"/>
</dbReference>
<evidence type="ECO:0000259" key="2">
    <source>
        <dbReference type="PROSITE" id="PS50937"/>
    </source>
</evidence>
<dbReference type="Pfam" id="PF13411">
    <property type="entry name" value="MerR_1"/>
    <property type="match status" value="1"/>
</dbReference>
<accession>A0ABZ2SP06</accession>
<dbReference type="PANTHER" id="PTHR30204">
    <property type="entry name" value="REDOX-CYCLING DRUG-SENSING TRANSCRIPTIONAL ACTIVATOR SOXR"/>
    <property type="match status" value="1"/>
</dbReference>
<dbReference type="SUPFAM" id="SSF46955">
    <property type="entry name" value="Putative DNA-binding domain"/>
    <property type="match status" value="1"/>
</dbReference>
<name>A0ABZ2SP06_9ENTE</name>
<dbReference type="Gene3D" id="1.10.1660.10">
    <property type="match status" value="1"/>
</dbReference>
<feature type="domain" description="HTH merR-type" evidence="2">
    <location>
        <begin position="1"/>
        <end position="69"/>
    </location>
</feature>
<dbReference type="PROSITE" id="PS50937">
    <property type="entry name" value="HTH_MERR_2"/>
    <property type="match status" value="1"/>
</dbReference>
<evidence type="ECO:0000313" key="4">
    <source>
        <dbReference type="Proteomes" id="UP000664701"/>
    </source>
</evidence>
<evidence type="ECO:0000313" key="3">
    <source>
        <dbReference type="EMBL" id="WYJ77520.1"/>
    </source>
</evidence>
<dbReference type="EMBL" id="CP147251">
    <property type="protein sequence ID" value="WYJ77520.1"/>
    <property type="molecule type" value="Genomic_DNA"/>
</dbReference>
<dbReference type="Proteomes" id="UP000664701">
    <property type="component" value="Chromosome"/>
</dbReference>
<gene>
    <name evidence="3" type="ORF">DOK78_002158</name>
</gene>
<protein>
    <recommendedName>
        <fullName evidence="2">HTH merR-type domain-containing protein</fullName>
    </recommendedName>
</protein>
<proteinExistence type="predicted"/>
<evidence type="ECO:0000256" key="1">
    <source>
        <dbReference type="ARBA" id="ARBA00023125"/>
    </source>
</evidence>
<dbReference type="InterPro" id="IPR000551">
    <property type="entry name" value="MerR-type_HTH_dom"/>
</dbReference>